<reference evidence="8 9" key="1">
    <citation type="journal article" date="2019" name="Int. J. Syst. Evol. Microbiol.">
        <title>The Global Catalogue of Microorganisms (GCM) 10K type strain sequencing project: providing services to taxonomists for standard genome sequencing and annotation.</title>
        <authorList>
            <consortium name="The Broad Institute Genomics Platform"/>
            <consortium name="The Broad Institute Genome Sequencing Center for Infectious Disease"/>
            <person name="Wu L."/>
            <person name="Ma J."/>
        </authorList>
    </citation>
    <scope>NUCLEOTIDE SEQUENCE [LARGE SCALE GENOMIC DNA]</scope>
    <source>
        <strain evidence="8 9">JCM 15313</strain>
    </source>
</reference>
<feature type="transmembrane region" description="Helical" evidence="7">
    <location>
        <begin position="84"/>
        <end position="104"/>
    </location>
</feature>
<dbReference type="InterPro" id="IPR032808">
    <property type="entry name" value="DoxX"/>
</dbReference>
<dbReference type="Pfam" id="PF07681">
    <property type="entry name" value="DoxX"/>
    <property type="match status" value="1"/>
</dbReference>
<keyword evidence="4 7" id="KW-0812">Transmembrane</keyword>
<feature type="transmembrane region" description="Helical" evidence="7">
    <location>
        <begin position="57"/>
        <end position="77"/>
    </location>
</feature>
<feature type="transmembrane region" description="Helical" evidence="7">
    <location>
        <begin position="116"/>
        <end position="138"/>
    </location>
</feature>
<evidence type="ECO:0000256" key="3">
    <source>
        <dbReference type="ARBA" id="ARBA00022475"/>
    </source>
</evidence>
<dbReference type="InterPro" id="IPR051907">
    <property type="entry name" value="DoxX-like_oxidoreductase"/>
</dbReference>
<comment type="caution">
    <text evidence="8">The sequence shown here is derived from an EMBL/GenBank/DDBJ whole genome shotgun (WGS) entry which is preliminary data.</text>
</comment>
<keyword evidence="5 7" id="KW-1133">Transmembrane helix</keyword>
<keyword evidence="3" id="KW-1003">Cell membrane</keyword>
<comment type="subcellular location">
    <subcellularLocation>
        <location evidence="1">Cell membrane</location>
        <topology evidence="1">Multi-pass membrane protein</topology>
    </subcellularLocation>
</comment>
<organism evidence="8 9">
    <name type="scientific">Nocardiopsis rhodophaea</name>
    <dbReference type="NCBI Taxonomy" id="280238"/>
    <lineage>
        <taxon>Bacteria</taxon>
        <taxon>Bacillati</taxon>
        <taxon>Actinomycetota</taxon>
        <taxon>Actinomycetes</taxon>
        <taxon>Streptosporangiales</taxon>
        <taxon>Nocardiopsidaceae</taxon>
        <taxon>Nocardiopsis</taxon>
    </lineage>
</organism>
<evidence type="ECO:0000256" key="6">
    <source>
        <dbReference type="ARBA" id="ARBA00023136"/>
    </source>
</evidence>
<dbReference type="EMBL" id="BAAAPC010000004">
    <property type="protein sequence ID" value="GAA1987488.1"/>
    <property type="molecule type" value="Genomic_DNA"/>
</dbReference>
<dbReference type="PANTHER" id="PTHR33452">
    <property type="entry name" value="OXIDOREDUCTASE CATD-RELATED"/>
    <property type="match status" value="1"/>
</dbReference>
<sequence length="149" mass="15172">MPGQTLPARALLADITTLLARIAIGAAFIIHGLQKLGMGVEATAGFFRDHGVPMPEIAAIVAIVIEVGGGTALLIGFALPVVGVLLALQMASAIFFVHLGQPFVSAEGGPSFELPLVMGAASLALGFAGGGLAVDRFLPWGARTMQVRA</sequence>
<name>A0ABN2SK41_9ACTN</name>
<dbReference type="Proteomes" id="UP001501585">
    <property type="component" value="Unassembled WGS sequence"/>
</dbReference>
<keyword evidence="6 7" id="KW-0472">Membrane</keyword>
<proteinExistence type="inferred from homology"/>
<evidence type="ECO:0000256" key="5">
    <source>
        <dbReference type="ARBA" id="ARBA00022989"/>
    </source>
</evidence>
<evidence type="ECO:0000256" key="4">
    <source>
        <dbReference type="ARBA" id="ARBA00022692"/>
    </source>
</evidence>
<gene>
    <name evidence="8" type="ORF">GCM10009799_11360</name>
</gene>
<protein>
    <submittedName>
        <fullName evidence="8">DoxX family protein</fullName>
    </submittedName>
</protein>
<evidence type="ECO:0000313" key="8">
    <source>
        <dbReference type="EMBL" id="GAA1987488.1"/>
    </source>
</evidence>
<dbReference type="PANTHER" id="PTHR33452:SF1">
    <property type="entry name" value="INNER MEMBRANE PROTEIN YPHA-RELATED"/>
    <property type="match status" value="1"/>
</dbReference>
<evidence type="ECO:0000313" key="9">
    <source>
        <dbReference type="Proteomes" id="UP001501585"/>
    </source>
</evidence>
<keyword evidence="9" id="KW-1185">Reference proteome</keyword>
<accession>A0ABN2SK41</accession>
<evidence type="ECO:0000256" key="2">
    <source>
        <dbReference type="ARBA" id="ARBA00006679"/>
    </source>
</evidence>
<comment type="similarity">
    <text evidence="2">Belongs to the DoxX family.</text>
</comment>
<evidence type="ECO:0000256" key="7">
    <source>
        <dbReference type="SAM" id="Phobius"/>
    </source>
</evidence>
<feature type="transmembrane region" description="Helical" evidence="7">
    <location>
        <begin position="12"/>
        <end position="33"/>
    </location>
</feature>
<evidence type="ECO:0000256" key="1">
    <source>
        <dbReference type="ARBA" id="ARBA00004651"/>
    </source>
</evidence>
<dbReference type="RefSeq" id="WP_344099802.1">
    <property type="nucleotide sequence ID" value="NZ_BAAAPC010000004.1"/>
</dbReference>